<dbReference type="NCBIfam" id="TIGR00616">
    <property type="entry name" value="rect"/>
    <property type="match status" value="1"/>
</dbReference>
<sequence length="294" mass="32853">MGEITKAQTQLQTQSLKTLVSSESIKKRFNEILGKKSAAFVSSLISVSNNNELLTKADPTTVVTAGIMAATLDLPINQNLGFAYIVPFYNGKKKIYEAQFQMGYKGYIQLAIRSGKYKKINAIKIYEGEIKKRNRLTGEFELGEPTGNDVVGYMAYFRLENGYEQYLYMTKEEMESHAKKYSQTYKKGFGLWKTDFDAMAVKTVLKQLLSKYGILSVEMQNMANAITSDGAVIRDNNGELTPDFEGETIDVQSDVAETIANNANSETIDIDFSHSSEFVDPETGEVINMFGDQL</sequence>
<dbReference type="RefSeq" id="WP_038151828.1">
    <property type="nucleotide sequence ID" value="NZ_JRNT01000007.1"/>
</dbReference>
<name>A0A096AMA3_9FIRM</name>
<dbReference type="Proteomes" id="UP000029628">
    <property type="component" value="Unassembled WGS sequence"/>
</dbReference>
<dbReference type="GO" id="GO:0006259">
    <property type="term" value="P:DNA metabolic process"/>
    <property type="evidence" value="ECO:0007669"/>
    <property type="project" value="InterPro"/>
</dbReference>
<organism evidence="1 2">
    <name type="scientific">Veillonella montpellierensis DNF00314</name>
    <dbReference type="NCBI Taxonomy" id="1401067"/>
    <lineage>
        <taxon>Bacteria</taxon>
        <taxon>Bacillati</taxon>
        <taxon>Bacillota</taxon>
        <taxon>Negativicutes</taxon>
        <taxon>Veillonellales</taxon>
        <taxon>Veillonellaceae</taxon>
        <taxon>Veillonella</taxon>
    </lineage>
</organism>
<keyword evidence="2" id="KW-1185">Reference proteome</keyword>
<dbReference type="InterPro" id="IPR018330">
    <property type="entry name" value="RecT_fam"/>
</dbReference>
<dbReference type="InterPro" id="IPR004590">
    <property type="entry name" value="ssDNA_annealing_RecT"/>
</dbReference>
<dbReference type="EMBL" id="JRNT01000007">
    <property type="protein sequence ID" value="KGF47771.1"/>
    <property type="molecule type" value="Genomic_DNA"/>
</dbReference>
<dbReference type="eggNOG" id="COG3723">
    <property type="taxonomic scope" value="Bacteria"/>
</dbReference>
<dbReference type="AlphaFoldDB" id="A0A096AMA3"/>
<comment type="caution">
    <text evidence="1">The sequence shown here is derived from an EMBL/GenBank/DDBJ whole genome shotgun (WGS) entry which is preliminary data.</text>
</comment>
<evidence type="ECO:0000313" key="1">
    <source>
        <dbReference type="EMBL" id="KGF47771.1"/>
    </source>
</evidence>
<evidence type="ECO:0000313" key="2">
    <source>
        <dbReference type="Proteomes" id="UP000029628"/>
    </source>
</evidence>
<dbReference type="GO" id="GO:0003677">
    <property type="term" value="F:DNA binding"/>
    <property type="evidence" value="ECO:0007669"/>
    <property type="project" value="InterPro"/>
</dbReference>
<reference evidence="1 2" key="1">
    <citation type="submission" date="2014-07" db="EMBL/GenBank/DDBJ databases">
        <authorList>
            <person name="McCorrison J."/>
            <person name="Sanka R."/>
            <person name="Torralba M."/>
            <person name="Gillis M."/>
            <person name="Haft D.H."/>
            <person name="Methe B."/>
            <person name="Sutton G."/>
            <person name="Nelson K.E."/>
        </authorList>
    </citation>
    <scope>NUCLEOTIDE SEQUENCE [LARGE SCALE GENOMIC DNA]</scope>
    <source>
        <strain evidence="1 2">DNF00314</strain>
    </source>
</reference>
<protein>
    <submittedName>
        <fullName evidence="1">Recombinase RecT</fullName>
    </submittedName>
</protein>
<dbReference type="Pfam" id="PF03837">
    <property type="entry name" value="RecT"/>
    <property type="match status" value="1"/>
</dbReference>
<gene>
    <name evidence="1" type="ORF">HMPREF0872_03475</name>
</gene>
<accession>A0A096AMA3</accession>
<proteinExistence type="predicted"/>